<sequence>MEFFRIINLKTQDKIIQDELTIENLEYISNEIFVIGDQNNTEADIGGIWGEFTLTRTLIKGGLRFALVECPNALAWTITTGILPDPDAVVIHLTINRQQQKESFIEEIEEFLDDQSNCLQNFFNKISQSKVR</sequence>
<proteinExistence type="predicted"/>
<keyword evidence="2" id="KW-1185">Reference proteome</keyword>
<organism evidence="1 2">
    <name type="scientific">Algibacter luteus</name>
    <dbReference type="NCBI Taxonomy" id="1178825"/>
    <lineage>
        <taxon>Bacteria</taxon>
        <taxon>Pseudomonadati</taxon>
        <taxon>Bacteroidota</taxon>
        <taxon>Flavobacteriia</taxon>
        <taxon>Flavobacteriales</taxon>
        <taxon>Flavobacteriaceae</taxon>
        <taxon>Algibacter</taxon>
    </lineage>
</organism>
<gene>
    <name evidence="1" type="ORF">SAMN05216261_1961</name>
</gene>
<protein>
    <submittedName>
        <fullName evidence="1">Uncharacterized protein</fullName>
    </submittedName>
</protein>
<reference evidence="1 2" key="1">
    <citation type="submission" date="2016-11" db="EMBL/GenBank/DDBJ databases">
        <authorList>
            <person name="Jaros S."/>
            <person name="Januszkiewicz K."/>
            <person name="Wedrychowicz H."/>
        </authorList>
    </citation>
    <scope>NUCLEOTIDE SEQUENCE [LARGE SCALE GENOMIC DNA]</scope>
    <source>
        <strain evidence="1 2">CGMCC 1.12213</strain>
    </source>
</reference>
<dbReference type="STRING" id="1178825.SAMN05216261_1961"/>
<dbReference type="RefSeq" id="WP_019386519.1">
    <property type="nucleotide sequence ID" value="NZ_ALIH01000002.1"/>
</dbReference>
<dbReference type="OrthoDB" id="1443063at2"/>
<dbReference type="AlphaFoldDB" id="A0A1M6EGJ5"/>
<name>A0A1M6EGJ5_9FLAO</name>
<dbReference type="Proteomes" id="UP000184396">
    <property type="component" value="Unassembled WGS sequence"/>
</dbReference>
<evidence type="ECO:0000313" key="2">
    <source>
        <dbReference type="Proteomes" id="UP000184396"/>
    </source>
</evidence>
<dbReference type="EMBL" id="FQYK01000004">
    <property type="protein sequence ID" value="SHI84450.1"/>
    <property type="molecule type" value="Genomic_DNA"/>
</dbReference>
<accession>A0A1M6EGJ5</accession>
<evidence type="ECO:0000313" key="1">
    <source>
        <dbReference type="EMBL" id="SHI84450.1"/>
    </source>
</evidence>
<dbReference type="eggNOG" id="ENOG5033355">
    <property type="taxonomic scope" value="Bacteria"/>
</dbReference>